<dbReference type="Gene3D" id="3.40.50.1820">
    <property type="entry name" value="alpha/beta hydrolase"/>
    <property type="match status" value="1"/>
</dbReference>
<dbReference type="SUPFAM" id="SSF53474">
    <property type="entry name" value="alpha/beta-Hydrolases"/>
    <property type="match status" value="1"/>
</dbReference>
<keyword evidence="1 4" id="KW-0378">Hydrolase</keyword>
<feature type="domain" description="Serine aminopeptidase S33" evidence="3">
    <location>
        <begin position="78"/>
        <end position="197"/>
    </location>
</feature>
<dbReference type="EMBL" id="PVLR01000023">
    <property type="protein sequence ID" value="PRD68851.1"/>
    <property type="molecule type" value="Genomic_DNA"/>
</dbReference>
<sequence length="300" mass="33001">MALDPQSWWLQLLAGLLVAAGLGWLFVAWLRWRLKPAQMSQDMFLDSASAGIKLETHRIPTRNGRTLHARWLPQAGPEPIGIALLMHGWGGNGGQLWPAARALHADGWAVLLPDARSHGGSDPDSHSSLPRFVEDIEACCAWLRTGGVCLGTAPLVLLGHSLGAAAALVFASGRSDVSAVVSVSAFAHPEQVMRRWLADHHIPFWPLGWLINRYIEQVIGHRFEAIAPVNRIGLIQCPVLLLHGDQDGMVPLDCARQLASAARQATLWTWLGTHEKFEDEALLYQNVTTWLRHATDPHEN</sequence>
<dbReference type="InterPro" id="IPR029058">
    <property type="entry name" value="AB_hydrolase_fold"/>
</dbReference>
<keyword evidence="2" id="KW-0472">Membrane</keyword>
<dbReference type="PANTHER" id="PTHR22946">
    <property type="entry name" value="DIENELACTONE HYDROLASE DOMAIN-CONTAINING PROTEIN-RELATED"/>
    <property type="match status" value="1"/>
</dbReference>
<dbReference type="PANTHER" id="PTHR22946:SF9">
    <property type="entry name" value="POLYKETIDE TRANSFERASE AF380"/>
    <property type="match status" value="1"/>
</dbReference>
<comment type="caution">
    <text evidence="4">The sequence shown here is derived from an EMBL/GenBank/DDBJ whole genome shotgun (WGS) entry which is preliminary data.</text>
</comment>
<dbReference type="InterPro" id="IPR050261">
    <property type="entry name" value="FrsA_esterase"/>
</dbReference>
<dbReference type="OrthoDB" id="4269629at2"/>
<evidence type="ECO:0000256" key="1">
    <source>
        <dbReference type="ARBA" id="ARBA00022801"/>
    </source>
</evidence>
<organism evidence="4 5">
    <name type="scientific">Malikia spinosa</name>
    <dbReference type="NCBI Taxonomy" id="86180"/>
    <lineage>
        <taxon>Bacteria</taxon>
        <taxon>Pseudomonadati</taxon>
        <taxon>Pseudomonadota</taxon>
        <taxon>Betaproteobacteria</taxon>
        <taxon>Burkholderiales</taxon>
        <taxon>Comamonadaceae</taxon>
        <taxon>Malikia</taxon>
    </lineage>
</organism>
<gene>
    <name evidence="4" type="ORF">C6P61_08945</name>
</gene>
<evidence type="ECO:0000256" key="2">
    <source>
        <dbReference type="SAM" id="Phobius"/>
    </source>
</evidence>
<dbReference type="Proteomes" id="UP000238326">
    <property type="component" value="Unassembled WGS sequence"/>
</dbReference>
<dbReference type="GO" id="GO:0052689">
    <property type="term" value="F:carboxylic ester hydrolase activity"/>
    <property type="evidence" value="ECO:0007669"/>
    <property type="project" value="UniProtKB-ARBA"/>
</dbReference>
<keyword evidence="2" id="KW-1133">Transmembrane helix</keyword>
<name>A0A2S9KEH0_9BURK</name>
<accession>A0A2S9KEH0</accession>
<dbReference type="InterPro" id="IPR022742">
    <property type="entry name" value="Hydrolase_4"/>
</dbReference>
<keyword evidence="2" id="KW-0812">Transmembrane</keyword>
<feature type="transmembrane region" description="Helical" evidence="2">
    <location>
        <begin position="12"/>
        <end position="30"/>
    </location>
</feature>
<proteinExistence type="predicted"/>
<dbReference type="Pfam" id="PF12146">
    <property type="entry name" value="Hydrolase_4"/>
    <property type="match status" value="1"/>
</dbReference>
<evidence type="ECO:0000259" key="3">
    <source>
        <dbReference type="Pfam" id="PF12146"/>
    </source>
</evidence>
<protein>
    <submittedName>
        <fullName evidence="4">Alpha/beta hydrolase</fullName>
    </submittedName>
</protein>
<reference evidence="4 5" key="1">
    <citation type="submission" date="2018-03" db="EMBL/GenBank/DDBJ databases">
        <title>Comparative genomics illustrates the genes involved in a hyperalkaliphilic mechanisms of Serpentinomonas isolated from highly-alkaline calcium-rich serpentinized springs.</title>
        <authorList>
            <person name="Suzuki S."/>
            <person name="Ishii S."/>
            <person name="Walworth N."/>
            <person name="Bird L."/>
            <person name="Kuenen J.G."/>
            <person name="Nealson K.H."/>
        </authorList>
    </citation>
    <scope>NUCLEOTIDE SEQUENCE [LARGE SCALE GENOMIC DNA]</scope>
    <source>
        <strain evidence="4 5">83</strain>
    </source>
</reference>
<dbReference type="AlphaFoldDB" id="A0A2S9KEH0"/>
<evidence type="ECO:0000313" key="5">
    <source>
        <dbReference type="Proteomes" id="UP000238326"/>
    </source>
</evidence>
<evidence type="ECO:0000313" key="4">
    <source>
        <dbReference type="EMBL" id="PRD68851.1"/>
    </source>
</evidence>
<keyword evidence="5" id="KW-1185">Reference proteome</keyword>
<dbReference type="RefSeq" id="WP_105729590.1">
    <property type="nucleotide sequence ID" value="NZ_PVLR01000023.1"/>
</dbReference>